<evidence type="ECO:0008006" key="3">
    <source>
        <dbReference type="Google" id="ProtNLM"/>
    </source>
</evidence>
<dbReference type="SUPFAM" id="SSF82607">
    <property type="entry name" value="YbaB-like"/>
    <property type="match status" value="1"/>
</dbReference>
<comment type="caution">
    <text evidence="1">The sequence shown here is derived from an EMBL/GenBank/DDBJ whole genome shotgun (WGS) entry which is preliminary data.</text>
</comment>
<sequence length="133" mass="14570">MYSFDANPANWRDGELEQDAERAAKILAWLEDGERELETVVGEGAAGDGQIRVTATASGRVREVTLTRRAMRLDSVSLAEEVLLAVHRAQDDAERKSHQLVGDALGEVLPAGAFDPGTLEERLGRVVRSFERP</sequence>
<evidence type="ECO:0000313" key="1">
    <source>
        <dbReference type="EMBL" id="GAA3829711.1"/>
    </source>
</evidence>
<dbReference type="Gene3D" id="3.30.1310.10">
    <property type="entry name" value="Nucleoid-associated protein YbaB-like domain"/>
    <property type="match status" value="1"/>
</dbReference>
<dbReference type="InterPro" id="IPR036894">
    <property type="entry name" value="YbaB-like_sf"/>
</dbReference>
<accession>A0ABP7IXQ2</accession>
<dbReference type="Proteomes" id="UP001500888">
    <property type="component" value="Unassembled WGS sequence"/>
</dbReference>
<dbReference type="EMBL" id="BAAAZR010000028">
    <property type="protein sequence ID" value="GAA3829711.1"/>
    <property type="molecule type" value="Genomic_DNA"/>
</dbReference>
<reference evidence="2" key="1">
    <citation type="journal article" date="2019" name="Int. J. Syst. Evol. Microbiol.">
        <title>The Global Catalogue of Microorganisms (GCM) 10K type strain sequencing project: providing services to taxonomists for standard genome sequencing and annotation.</title>
        <authorList>
            <consortium name="The Broad Institute Genomics Platform"/>
            <consortium name="The Broad Institute Genome Sequencing Center for Infectious Disease"/>
            <person name="Wu L."/>
            <person name="Ma J."/>
        </authorList>
    </citation>
    <scope>NUCLEOTIDE SEQUENCE [LARGE SCALE GENOMIC DNA]</scope>
    <source>
        <strain evidence="2">JCM 16908</strain>
    </source>
</reference>
<name>A0ABP7IXQ2_9ACTN</name>
<proteinExistence type="predicted"/>
<evidence type="ECO:0000313" key="2">
    <source>
        <dbReference type="Proteomes" id="UP001500888"/>
    </source>
</evidence>
<organism evidence="1 2">
    <name type="scientific">Sphaerisporangium flaviroseum</name>
    <dbReference type="NCBI Taxonomy" id="509199"/>
    <lineage>
        <taxon>Bacteria</taxon>
        <taxon>Bacillati</taxon>
        <taxon>Actinomycetota</taxon>
        <taxon>Actinomycetes</taxon>
        <taxon>Streptosporangiales</taxon>
        <taxon>Streptosporangiaceae</taxon>
        <taxon>Sphaerisporangium</taxon>
    </lineage>
</organism>
<gene>
    <name evidence="1" type="ORF">GCM10022226_58210</name>
</gene>
<keyword evidence="2" id="KW-1185">Reference proteome</keyword>
<dbReference type="Pfam" id="PF02575">
    <property type="entry name" value="YbaB_DNA_bd"/>
    <property type="match status" value="1"/>
</dbReference>
<protein>
    <recommendedName>
        <fullName evidence="3">YbaB/EbfC family DNA-binding protein</fullName>
    </recommendedName>
</protein>
<dbReference type="RefSeq" id="WP_344947150.1">
    <property type="nucleotide sequence ID" value="NZ_BAAAZR010000028.1"/>
</dbReference>
<dbReference type="InterPro" id="IPR004401">
    <property type="entry name" value="YbaB/EbfC"/>
</dbReference>